<reference evidence="8 9" key="1">
    <citation type="submission" date="2013-02" db="EMBL/GenBank/DDBJ databases">
        <title>The Genome Sequence of Enterococcus phoeniculicola BAA-412.</title>
        <authorList>
            <consortium name="The Broad Institute Genome Sequencing Platform"/>
            <consortium name="The Broad Institute Genome Sequencing Center for Infectious Disease"/>
            <person name="Earl A.M."/>
            <person name="Gilmore M.S."/>
            <person name="Lebreton F."/>
            <person name="Walker B."/>
            <person name="Young S.K."/>
            <person name="Zeng Q."/>
            <person name="Gargeya S."/>
            <person name="Fitzgerald M."/>
            <person name="Haas B."/>
            <person name="Abouelleil A."/>
            <person name="Alvarado L."/>
            <person name="Arachchi H.M."/>
            <person name="Berlin A.M."/>
            <person name="Chapman S.B."/>
            <person name="Dewar J."/>
            <person name="Goldberg J."/>
            <person name="Griggs A."/>
            <person name="Gujja S."/>
            <person name="Hansen M."/>
            <person name="Howarth C."/>
            <person name="Imamovic A."/>
            <person name="Larimer J."/>
            <person name="McCowan C."/>
            <person name="Murphy C."/>
            <person name="Neiman D."/>
            <person name="Pearson M."/>
            <person name="Priest M."/>
            <person name="Roberts A."/>
            <person name="Saif S."/>
            <person name="Shea T."/>
            <person name="Sisk P."/>
            <person name="Sykes S."/>
            <person name="Wortman J."/>
            <person name="Nusbaum C."/>
            <person name="Birren B."/>
        </authorList>
    </citation>
    <scope>NUCLEOTIDE SEQUENCE [LARGE SCALE GENOMIC DNA]</scope>
    <source>
        <strain evidence="8 9">ATCC BAA-412</strain>
    </source>
</reference>
<evidence type="ECO:0000256" key="4">
    <source>
        <dbReference type="ARBA" id="ARBA00022692"/>
    </source>
</evidence>
<feature type="transmembrane region" description="Helical" evidence="7">
    <location>
        <begin position="213"/>
        <end position="232"/>
    </location>
</feature>
<feature type="transmembrane region" description="Helical" evidence="7">
    <location>
        <begin position="316"/>
        <end position="337"/>
    </location>
</feature>
<dbReference type="AlphaFoldDB" id="R3WII3"/>
<dbReference type="Pfam" id="PF13520">
    <property type="entry name" value="AA_permease_2"/>
    <property type="match status" value="1"/>
</dbReference>
<dbReference type="HOGENOM" id="CLU_020854_2_1_9"/>
<evidence type="ECO:0000313" key="9">
    <source>
        <dbReference type="Proteomes" id="UP000013785"/>
    </source>
</evidence>
<dbReference type="OrthoDB" id="92719at2"/>
<feature type="transmembrane region" description="Helical" evidence="7">
    <location>
        <begin position="244"/>
        <end position="263"/>
    </location>
</feature>
<dbReference type="Proteomes" id="UP000013785">
    <property type="component" value="Unassembled WGS sequence"/>
</dbReference>
<dbReference type="GO" id="GO:0005886">
    <property type="term" value="C:plasma membrane"/>
    <property type="evidence" value="ECO:0007669"/>
    <property type="project" value="UniProtKB-SubCell"/>
</dbReference>
<evidence type="ECO:0000256" key="2">
    <source>
        <dbReference type="ARBA" id="ARBA00022448"/>
    </source>
</evidence>
<evidence type="ECO:0000256" key="1">
    <source>
        <dbReference type="ARBA" id="ARBA00004651"/>
    </source>
</evidence>
<keyword evidence="9" id="KW-1185">Reference proteome</keyword>
<dbReference type="RefSeq" id="WP_010769906.1">
    <property type="nucleotide sequence ID" value="NZ_ASWE01000001.1"/>
</dbReference>
<dbReference type="Gene3D" id="1.20.1740.10">
    <property type="entry name" value="Amino acid/polyamine transporter I"/>
    <property type="match status" value="1"/>
</dbReference>
<feature type="transmembrane region" description="Helical" evidence="7">
    <location>
        <begin position="400"/>
        <end position="417"/>
    </location>
</feature>
<keyword evidence="6 7" id="KW-0472">Membrane</keyword>
<evidence type="ECO:0000256" key="6">
    <source>
        <dbReference type="ARBA" id="ARBA00023136"/>
    </source>
</evidence>
<feature type="transmembrane region" description="Helical" evidence="7">
    <location>
        <begin position="361"/>
        <end position="380"/>
    </location>
</feature>
<evidence type="ECO:0000313" key="8">
    <source>
        <dbReference type="EMBL" id="EOL41710.1"/>
    </source>
</evidence>
<proteinExistence type="predicted"/>
<feature type="transmembrane region" description="Helical" evidence="7">
    <location>
        <begin position="159"/>
        <end position="183"/>
    </location>
</feature>
<evidence type="ECO:0008006" key="10">
    <source>
        <dbReference type="Google" id="ProtNLM"/>
    </source>
</evidence>
<dbReference type="GO" id="GO:0022857">
    <property type="term" value="F:transmembrane transporter activity"/>
    <property type="evidence" value="ECO:0007669"/>
    <property type="project" value="InterPro"/>
</dbReference>
<accession>R3WII3</accession>
<evidence type="ECO:0000256" key="7">
    <source>
        <dbReference type="SAM" id="Phobius"/>
    </source>
</evidence>
<dbReference type="STRING" id="154621.RV11_GL002768"/>
<keyword evidence="4 7" id="KW-0812">Transmembrane</keyword>
<feature type="transmembrane region" description="Helical" evidence="7">
    <location>
        <begin position="467"/>
        <end position="487"/>
    </location>
</feature>
<evidence type="ECO:0000256" key="3">
    <source>
        <dbReference type="ARBA" id="ARBA00022475"/>
    </source>
</evidence>
<comment type="caution">
    <text evidence="8">The sequence shown here is derived from an EMBL/GenBank/DDBJ whole genome shotgun (WGS) entry which is preliminary data.</text>
</comment>
<comment type="subcellular location">
    <subcellularLocation>
        <location evidence="1">Cell membrane</location>
        <topology evidence="1">Multi-pass membrane protein</topology>
    </subcellularLocation>
</comment>
<organism evidence="8 9">
    <name type="scientific">Enterococcus phoeniculicola ATCC BAA-412</name>
    <dbReference type="NCBI Taxonomy" id="1158610"/>
    <lineage>
        <taxon>Bacteria</taxon>
        <taxon>Bacillati</taxon>
        <taxon>Bacillota</taxon>
        <taxon>Bacilli</taxon>
        <taxon>Lactobacillales</taxon>
        <taxon>Enterococcaceae</taxon>
        <taxon>Enterococcus</taxon>
    </lineage>
</organism>
<dbReference type="PIRSF" id="PIRSF006060">
    <property type="entry name" value="AA_transporter"/>
    <property type="match status" value="1"/>
</dbReference>
<feature type="transmembrane region" description="Helical" evidence="7">
    <location>
        <begin position="36"/>
        <end position="55"/>
    </location>
</feature>
<sequence>MSKNLSVSSLVLIIITTVYSFSSMSTAFFMMGIKSLPWFLISAGLYFIPYALIVAQYTKKYAQKSGTIYDWLKDSLSPKAAFITVFLWYCSYFTWMVSLFMKLTIPLSILLFGEDLTKKDTWFFLPTNLFLALCSIFLVFLIHWMIAKGFQTIVTFLKISSFAMIGLLCLSLLSNLTLVFHHLDQFWPNVLKSFHAPSFFQGTTNHFTSQLPFFIFSITAFGGLDTVASLSDRTKNSQKRYPKALIISAGVIVLLYCFGILLWSGGNDLVTLREAKQVHLGNLMYSLMGNLATDLAQTLQLSSNVSELLQQVYTRYTAFTLALAYLGLLSSISYGPLKSLLKGTPKEIWPTKLLCSNKEKMPINALILQAISVALFILALSTQNQFLGDLFNQLTYMTNVSRAIPYFLVAMSFPFFLKKKLISRQELFIQSRNLNILLSFSVCLCVFIAIGFQIYEPLMLGNYTNLFTLIMGPAFFGSFAYTLYLRFERKMLTDAL</sequence>
<dbReference type="PATRIC" id="fig|1158610.3.peg.3263"/>
<protein>
    <recommendedName>
        <fullName evidence="10">Amino acid permease</fullName>
    </recommendedName>
</protein>
<evidence type="ECO:0000256" key="5">
    <source>
        <dbReference type="ARBA" id="ARBA00022989"/>
    </source>
</evidence>
<feature type="transmembrane region" description="Helical" evidence="7">
    <location>
        <begin position="121"/>
        <end position="147"/>
    </location>
</feature>
<dbReference type="EMBL" id="AJAT01000018">
    <property type="protein sequence ID" value="EOL41710.1"/>
    <property type="molecule type" value="Genomic_DNA"/>
</dbReference>
<dbReference type="PANTHER" id="PTHR42770:SF15">
    <property type="entry name" value="GLUTAMATE_GAMMA-AMINOBUTYRATE ANTIPORTER-RELATED"/>
    <property type="match status" value="1"/>
</dbReference>
<name>R3WII3_9ENTE</name>
<dbReference type="eggNOG" id="COG0531">
    <property type="taxonomic scope" value="Bacteria"/>
</dbReference>
<feature type="transmembrane region" description="Helical" evidence="7">
    <location>
        <begin position="437"/>
        <end position="455"/>
    </location>
</feature>
<dbReference type="PANTHER" id="PTHR42770">
    <property type="entry name" value="AMINO ACID TRANSPORTER-RELATED"/>
    <property type="match status" value="1"/>
</dbReference>
<gene>
    <name evidence="8" type="ORF">UC3_03275</name>
</gene>
<feature type="transmembrane region" description="Helical" evidence="7">
    <location>
        <begin position="80"/>
        <end position="101"/>
    </location>
</feature>
<keyword evidence="5 7" id="KW-1133">Transmembrane helix</keyword>
<keyword evidence="3" id="KW-1003">Cell membrane</keyword>
<dbReference type="InterPro" id="IPR050367">
    <property type="entry name" value="APC_superfamily"/>
</dbReference>
<keyword evidence="2" id="KW-0813">Transport</keyword>
<dbReference type="InterPro" id="IPR002293">
    <property type="entry name" value="AA/rel_permease1"/>
</dbReference>